<dbReference type="AlphaFoldDB" id="Q7S5L9"/>
<dbReference type="GeneID" id="3876231"/>
<organism evidence="1 2">
    <name type="scientific">Neurospora crassa (strain ATCC 24698 / 74-OR23-1A / CBS 708.71 / DSM 1257 / FGSC 987)</name>
    <dbReference type="NCBI Taxonomy" id="367110"/>
    <lineage>
        <taxon>Eukaryota</taxon>
        <taxon>Fungi</taxon>
        <taxon>Dikarya</taxon>
        <taxon>Ascomycota</taxon>
        <taxon>Pezizomycotina</taxon>
        <taxon>Sordariomycetes</taxon>
        <taxon>Sordariomycetidae</taxon>
        <taxon>Sordariales</taxon>
        <taxon>Sordariaceae</taxon>
        <taxon>Neurospora</taxon>
    </lineage>
</organism>
<dbReference type="EMBL" id="CM002242">
    <property type="protein sequence ID" value="EAA30848.2"/>
    <property type="molecule type" value="Genomic_DNA"/>
</dbReference>
<evidence type="ECO:0000313" key="1">
    <source>
        <dbReference type="EMBL" id="EAA30848.2"/>
    </source>
</evidence>
<protein>
    <submittedName>
        <fullName evidence="1">Uncharacterized protein</fullName>
    </submittedName>
</protein>
<dbReference type="RefSeq" id="XP_960084.2">
    <property type="nucleotide sequence ID" value="XM_954991.2"/>
</dbReference>
<dbReference type="VEuPathDB" id="FungiDB:NCU05824"/>
<accession>Q7S5L9</accession>
<gene>
    <name evidence="1" type="ORF">NCU05824</name>
</gene>
<dbReference type="PaxDb" id="5141-EFNCRP00000005736"/>
<evidence type="ECO:0000313" key="2">
    <source>
        <dbReference type="Proteomes" id="UP000001805"/>
    </source>
</evidence>
<name>Q7S5L9_NEUCR</name>
<dbReference type="HOGENOM" id="CLU_2455281_0_0_1"/>
<dbReference type="KEGG" id="ncr:NCU05824"/>
<dbReference type="InParanoid" id="Q7S5L9"/>
<dbReference type="Proteomes" id="UP000001805">
    <property type="component" value="Chromosome 7, Linkage Group VII"/>
</dbReference>
<sequence>MAGSSKTTRGLYAPVIALVMDQISSHHLLRPSNQTAESQSIDVVVYQDCASNMGKVSHLCHQVIAVQHPACDEPHGSAALAALLSAFSGTLLDRATSVPANISATMYHQKD</sequence>
<reference evidence="1 2" key="1">
    <citation type="journal article" date="2003" name="Nature">
        <title>The genome sequence of the filamentous fungus Neurospora crassa.</title>
        <authorList>
            <person name="Galagan J.E."/>
            <person name="Calvo S.E."/>
            <person name="Borkovich K.A."/>
            <person name="Selker E.U."/>
            <person name="Read N.D."/>
            <person name="Jaffe D."/>
            <person name="FitzHugh W."/>
            <person name="Ma L.J."/>
            <person name="Smirnov S."/>
            <person name="Purcell S."/>
            <person name="Rehman B."/>
            <person name="Elkins T."/>
            <person name="Engels R."/>
            <person name="Wang S."/>
            <person name="Nielsen C.B."/>
            <person name="Butler J."/>
            <person name="Endrizzi M."/>
            <person name="Qui D."/>
            <person name="Ianakiev P."/>
            <person name="Bell-Pedersen D."/>
            <person name="Nelson M.A."/>
            <person name="Werner-Washburne M."/>
            <person name="Selitrennikoff C.P."/>
            <person name="Kinsey J.A."/>
            <person name="Braun E.L."/>
            <person name="Zelter A."/>
            <person name="Schulte U."/>
            <person name="Kothe G.O."/>
            <person name="Jedd G."/>
            <person name="Mewes W."/>
            <person name="Staben C."/>
            <person name="Marcotte E."/>
            <person name="Greenberg D."/>
            <person name="Roy A."/>
            <person name="Foley K."/>
            <person name="Naylor J."/>
            <person name="Stange-Thomann N."/>
            <person name="Barrett R."/>
            <person name="Gnerre S."/>
            <person name="Kamal M."/>
            <person name="Kamvysselis M."/>
            <person name="Mauceli E."/>
            <person name="Bielke C."/>
            <person name="Rudd S."/>
            <person name="Frishman D."/>
            <person name="Krystofova S."/>
            <person name="Rasmussen C."/>
            <person name="Metzenberg R.L."/>
            <person name="Perkins D.D."/>
            <person name="Kroken S."/>
            <person name="Cogoni C."/>
            <person name="Macino G."/>
            <person name="Catcheside D."/>
            <person name="Li W."/>
            <person name="Pratt R.J."/>
            <person name="Osmani S.A."/>
            <person name="DeSouza C.P."/>
            <person name="Glass L."/>
            <person name="Orbach M.J."/>
            <person name="Berglund J.A."/>
            <person name="Voelker R."/>
            <person name="Yarden O."/>
            <person name="Plamann M."/>
            <person name="Seiler S."/>
            <person name="Dunlap J."/>
            <person name="Radford A."/>
            <person name="Aramayo R."/>
            <person name="Natvig D.O."/>
            <person name="Alex L.A."/>
            <person name="Mannhaupt G."/>
            <person name="Ebbole D.J."/>
            <person name="Freitag M."/>
            <person name="Paulsen I."/>
            <person name="Sachs M.S."/>
            <person name="Lander E.S."/>
            <person name="Nusbaum C."/>
            <person name="Birren B."/>
        </authorList>
    </citation>
    <scope>NUCLEOTIDE SEQUENCE [LARGE SCALE GENOMIC DNA]</scope>
    <source>
        <strain evidence="2">ATCC 24698 / 74-OR23-1A / CBS 708.71 / DSM 1257 / FGSC 987</strain>
    </source>
</reference>
<proteinExistence type="predicted"/>
<keyword evidence="2" id="KW-1185">Reference proteome</keyword>